<comment type="caution">
    <text evidence="1">The sequence shown here is derived from an EMBL/GenBank/DDBJ whole genome shotgun (WGS) entry which is preliminary data.</text>
</comment>
<keyword evidence="2" id="KW-1185">Reference proteome</keyword>
<dbReference type="STRING" id="67285.AQI88_02860"/>
<gene>
    <name evidence="1" type="ORF">AQI88_02860</name>
</gene>
<name>A0A124HDU0_9ACTN</name>
<dbReference type="InterPro" id="IPR036188">
    <property type="entry name" value="FAD/NAD-bd_sf"/>
</dbReference>
<evidence type="ECO:0000313" key="2">
    <source>
        <dbReference type="Proteomes" id="UP000054241"/>
    </source>
</evidence>
<evidence type="ECO:0008006" key="3">
    <source>
        <dbReference type="Google" id="ProtNLM"/>
    </source>
</evidence>
<reference evidence="1 2" key="1">
    <citation type="submission" date="2015-10" db="EMBL/GenBank/DDBJ databases">
        <title>Draft genome sequence of Streptomyces cellostaticus DSM 40189, type strain for the species Streptomyces cellostaticus.</title>
        <authorList>
            <person name="Ruckert C."/>
            <person name="Winkler A."/>
            <person name="Kalinowski J."/>
            <person name="Kampfer P."/>
            <person name="Glaeser S."/>
        </authorList>
    </citation>
    <scope>NUCLEOTIDE SEQUENCE [LARGE SCALE GENOMIC DNA]</scope>
    <source>
        <strain evidence="1 2">DSM 40189</strain>
    </source>
</reference>
<protein>
    <recommendedName>
        <fullName evidence="3">FAD dependent oxidoreductase domain-containing protein</fullName>
    </recommendedName>
</protein>
<dbReference type="AlphaFoldDB" id="A0A124HDU0"/>
<accession>A0A124HDU0</accession>
<proteinExistence type="predicted"/>
<organism evidence="1 2">
    <name type="scientific">Streptomyces cellostaticus</name>
    <dbReference type="NCBI Taxonomy" id="67285"/>
    <lineage>
        <taxon>Bacteria</taxon>
        <taxon>Bacillati</taxon>
        <taxon>Actinomycetota</taxon>
        <taxon>Actinomycetes</taxon>
        <taxon>Kitasatosporales</taxon>
        <taxon>Streptomycetaceae</taxon>
        <taxon>Streptomyces</taxon>
    </lineage>
</organism>
<dbReference type="Gene3D" id="3.50.50.60">
    <property type="entry name" value="FAD/NAD(P)-binding domain"/>
    <property type="match status" value="1"/>
</dbReference>
<dbReference type="SUPFAM" id="SSF51905">
    <property type="entry name" value="FAD/NAD(P)-binding domain"/>
    <property type="match status" value="1"/>
</dbReference>
<evidence type="ECO:0000313" key="1">
    <source>
        <dbReference type="EMBL" id="KUM98628.1"/>
    </source>
</evidence>
<sequence>MDPLADRLRRDGAELVEDARGIAVHDGPGRMEVRTTAGMYTATAALAAGAWSREVCRSLGVRLDLAPGKGGAGRGIREFGRDPDRFGPYLLGVVRAGVDGVALGAAWTGCRSAGCGVGPGACSGSALRLARGVRVAGAREFGRDPDRFGPYLLGVGWGWCEREWMGSCLVFPGRAAGRLAAGSVPGRVPA</sequence>
<dbReference type="Proteomes" id="UP000054241">
    <property type="component" value="Unassembled WGS sequence"/>
</dbReference>
<dbReference type="EMBL" id="LMWL01000004">
    <property type="protein sequence ID" value="KUM98628.1"/>
    <property type="molecule type" value="Genomic_DNA"/>
</dbReference>